<protein>
    <submittedName>
        <fullName evidence="1">Uncharacterized protein</fullName>
    </submittedName>
</protein>
<dbReference type="EMBL" id="NESQ01000311">
    <property type="protein sequence ID" value="PUU74261.1"/>
    <property type="molecule type" value="Genomic_DNA"/>
</dbReference>
<evidence type="ECO:0000313" key="1">
    <source>
        <dbReference type="EMBL" id="PUU74261.1"/>
    </source>
</evidence>
<sequence length="175" mass="19449">MHDQGWIYTYPDGFSSSIPLGLQYSIGLPKKFPSCLPFQPGLTVLELSLNTKPEVLVPSASSFTPLKKTFILSLQITISELLLFSPPTLIISIRQLGLLLTSPILACWYPRARPPLHRSASSRHHHRLLPVSYCTSTIFHRKGGITKAGKGFFSFTNFSWLEKFGSVRTSPLSAC</sequence>
<dbReference type="AlphaFoldDB" id="A0A2T6ZFI4"/>
<organism evidence="1 2">
    <name type="scientific">Tuber borchii</name>
    <name type="common">White truffle</name>
    <dbReference type="NCBI Taxonomy" id="42251"/>
    <lineage>
        <taxon>Eukaryota</taxon>
        <taxon>Fungi</taxon>
        <taxon>Dikarya</taxon>
        <taxon>Ascomycota</taxon>
        <taxon>Pezizomycotina</taxon>
        <taxon>Pezizomycetes</taxon>
        <taxon>Pezizales</taxon>
        <taxon>Tuberaceae</taxon>
        <taxon>Tuber</taxon>
    </lineage>
</organism>
<evidence type="ECO:0000313" key="2">
    <source>
        <dbReference type="Proteomes" id="UP000244722"/>
    </source>
</evidence>
<reference evidence="1 2" key="1">
    <citation type="submission" date="2017-04" db="EMBL/GenBank/DDBJ databases">
        <title>Draft genome sequence of Tuber borchii Vittad., a whitish edible truffle.</title>
        <authorList>
            <consortium name="DOE Joint Genome Institute"/>
            <person name="Murat C."/>
            <person name="Kuo A."/>
            <person name="Barry K.W."/>
            <person name="Clum A."/>
            <person name="Dockter R.B."/>
            <person name="Fauchery L."/>
            <person name="Iotti M."/>
            <person name="Kohler A."/>
            <person name="Labutti K."/>
            <person name="Lindquist E.A."/>
            <person name="Lipzen A."/>
            <person name="Ohm R.A."/>
            <person name="Wang M."/>
            <person name="Grigoriev I.V."/>
            <person name="Zambonelli A."/>
            <person name="Martin F.M."/>
        </authorList>
    </citation>
    <scope>NUCLEOTIDE SEQUENCE [LARGE SCALE GENOMIC DNA]</scope>
    <source>
        <strain evidence="1 2">Tbo3840</strain>
    </source>
</reference>
<keyword evidence="2" id="KW-1185">Reference proteome</keyword>
<comment type="caution">
    <text evidence="1">The sequence shown here is derived from an EMBL/GenBank/DDBJ whole genome shotgun (WGS) entry which is preliminary data.</text>
</comment>
<name>A0A2T6ZFI4_TUBBO</name>
<proteinExistence type="predicted"/>
<dbReference type="Proteomes" id="UP000244722">
    <property type="component" value="Unassembled WGS sequence"/>
</dbReference>
<gene>
    <name evidence="1" type="ORF">B9Z19DRAFT_469046</name>
</gene>
<accession>A0A2T6ZFI4</accession>